<dbReference type="Proteomes" id="UP000566995">
    <property type="component" value="Unassembled WGS sequence"/>
</dbReference>
<dbReference type="EMBL" id="JACHLI010000018">
    <property type="protein sequence ID" value="MBB4865450.1"/>
    <property type="molecule type" value="Genomic_DNA"/>
</dbReference>
<dbReference type="AlphaFoldDB" id="A0A7W7KMA5"/>
<reference evidence="1 2" key="1">
    <citation type="submission" date="2020-08" db="EMBL/GenBank/DDBJ databases">
        <title>Functional genomics of gut bacteria from endangered species of beetles.</title>
        <authorList>
            <person name="Carlos-Shanley C."/>
        </authorList>
    </citation>
    <scope>NUCLEOTIDE SEQUENCE [LARGE SCALE GENOMIC DNA]</scope>
    <source>
        <strain evidence="1 2">S00179</strain>
    </source>
</reference>
<protein>
    <submittedName>
        <fullName evidence="1">Uncharacterized protein</fullName>
    </submittedName>
</protein>
<name>A0A7W7KMA5_PSENT</name>
<accession>A0A7W7KMA5</accession>
<evidence type="ECO:0000313" key="2">
    <source>
        <dbReference type="Proteomes" id="UP000566995"/>
    </source>
</evidence>
<comment type="caution">
    <text evidence="1">The sequence shown here is derived from an EMBL/GenBank/DDBJ whole genome shotgun (WGS) entry which is preliminary data.</text>
</comment>
<proteinExistence type="predicted"/>
<gene>
    <name evidence="1" type="ORF">HNP46_004331</name>
</gene>
<sequence>MSEFAEKLKAFLATAKDVDGLRVVDGSELYDLVSKVFDYRLVRGLGLDLLIELIDDPEVDWAVEIQRSNQINMSLLAYLLGQVWSETKIPESPGLFEALNRRFSLPDQIAYLKRGEAMPLSPRAGFDMREALTGRLAMHALQSPAHMDAWVDDLACAWRAKRLRHLDGCLEMEGPVAIKQTVMDATTGDGLFRSTHRVLGLASVANTAMWRKSMERYASGTIYEFASGKVYHEHDVFFVGSLPTTVAFALGVLSGEALDALVRDEIGLRPVEQGHYEFCGHLLGSVPYWGAEHIPVEDMLDVKGSTFDDAALRFMFRAEPHCLKPDWFEQLLNNPVAQPLKSRMLDAETFMLWVETMKEPMAKGSAKRFKHLHAWVMNMPVDEYLRTRDWMLGEAEEGLNSRSKHTNYGLVLTKMLVGAFPEEDAVRDFTEENAKKFVRRSLIDRDMTLLAHLLGQGYVTVQEVTRHLKSSEEIQKLANGMKLPIEMILPYCSESLQTGAMIDVLEI</sequence>
<evidence type="ECO:0000313" key="1">
    <source>
        <dbReference type="EMBL" id="MBB4865450.1"/>
    </source>
</evidence>
<dbReference type="RefSeq" id="WP_184592952.1">
    <property type="nucleotide sequence ID" value="NZ_JACHLI010000018.1"/>
</dbReference>
<organism evidence="1 2">
    <name type="scientific">Pseudomonas nitroreducens</name>
    <dbReference type="NCBI Taxonomy" id="46680"/>
    <lineage>
        <taxon>Bacteria</taxon>
        <taxon>Pseudomonadati</taxon>
        <taxon>Pseudomonadota</taxon>
        <taxon>Gammaproteobacteria</taxon>
        <taxon>Pseudomonadales</taxon>
        <taxon>Pseudomonadaceae</taxon>
        <taxon>Pseudomonas</taxon>
    </lineage>
</organism>